<accession>A0AAD5SNP1</accession>
<evidence type="ECO:0000256" key="2">
    <source>
        <dbReference type="ARBA" id="ARBA00023242"/>
    </source>
</evidence>
<evidence type="ECO:0000256" key="1">
    <source>
        <dbReference type="ARBA" id="ARBA00004123"/>
    </source>
</evidence>
<organism evidence="5 6">
    <name type="scientific">Physocladia obscura</name>
    <dbReference type="NCBI Taxonomy" id="109957"/>
    <lineage>
        <taxon>Eukaryota</taxon>
        <taxon>Fungi</taxon>
        <taxon>Fungi incertae sedis</taxon>
        <taxon>Chytridiomycota</taxon>
        <taxon>Chytridiomycota incertae sedis</taxon>
        <taxon>Chytridiomycetes</taxon>
        <taxon>Chytridiales</taxon>
        <taxon>Chytriomycetaceae</taxon>
        <taxon>Physocladia</taxon>
    </lineage>
</organism>
<dbReference type="Gene3D" id="1.20.1250.40">
    <property type="match status" value="1"/>
</dbReference>
<dbReference type="InterPro" id="IPR005574">
    <property type="entry name" value="Rpb4/RPC9"/>
</dbReference>
<dbReference type="SUPFAM" id="SSF47819">
    <property type="entry name" value="HRDC-like"/>
    <property type="match status" value="1"/>
</dbReference>
<feature type="non-terminal residue" evidence="5">
    <location>
        <position position="146"/>
    </location>
</feature>
<protein>
    <submittedName>
        <fullName evidence="5">RNA polymerase B</fullName>
    </submittedName>
</protein>
<dbReference type="Pfam" id="PF03874">
    <property type="entry name" value="RNA_pol_Rpb4"/>
    <property type="match status" value="1"/>
</dbReference>
<evidence type="ECO:0000313" key="6">
    <source>
        <dbReference type="Proteomes" id="UP001211907"/>
    </source>
</evidence>
<dbReference type="SMART" id="SM00657">
    <property type="entry name" value="RPOL4c"/>
    <property type="match status" value="1"/>
</dbReference>
<comment type="caution">
    <text evidence="5">The sequence shown here is derived from an EMBL/GenBank/DDBJ whole genome shotgun (WGS) entry which is preliminary data.</text>
</comment>
<sequence length="146" mass="16497">MNRSALRIALDEEDATQLKFGREFQGAQALLISEVKVLLDANEDKRRLGEEPTVASTDIKRKTVEYCARFSRFSDKPTIKEIRQLFPPDLFHQFEAAQLANLGCESVDEAKILIPSLAKRDNLDDAQLQDLLDQMSNLRKFQSAAG</sequence>
<feature type="domain" description="RNA polymerase Rpb4/RPC9 core" evidence="4">
    <location>
        <begin position="22"/>
        <end position="142"/>
    </location>
</feature>
<dbReference type="EMBL" id="JADGJH010004727">
    <property type="protein sequence ID" value="KAJ3084595.1"/>
    <property type="molecule type" value="Genomic_DNA"/>
</dbReference>
<dbReference type="GO" id="GO:0006352">
    <property type="term" value="P:DNA-templated transcription initiation"/>
    <property type="evidence" value="ECO:0007669"/>
    <property type="project" value="InterPro"/>
</dbReference>
<evidence type="ECO:0000256" key="3">
    <source>
        <dbReference type="ARBA" id="ARBA00025724"/>
    </source>
</evidence>
<dbReference type="InterPro" id="IPR045222">
    <property type="entry name" value="Rpb4-like"/>
</dbReference>
<evidence type="ECO:0000259" key="4">
    <source>
        <dbReference type="SMART" id="SM00657"/>
    </source>
</evidence>
<dbReference type="InterPro" id="IPR010997">
    <property type="entry name" value="HRDC-like_sf"/>
</dbReference>
<dbReference type="PANTHER" id="PTHR21297">
    <property type="entry name" value="DNA-DIRECTED RNA POLYMERASE II"/>
    <property type="match status" value="1"/>
</dbReference>
<dbReference type="Proteomes" id="UP001211907">
    <property type="component" value="Unassembled WGS sequence"/>
</dbReference>
<proteinExistence type="inferred from homology"/>
<dbReference type="AlphaFoldDB" id="A0AAD5SNP1"/>
<gene>
    <name evidence="5" type="primary">RPB4</name>
    <name evidence="5" type="ORF">HK100_009272</name>
</gene>
<comment type="similarity">
    <text evidence="3">Belongs to the eukaryotic RPB4 RNA polymerase subunit family.</text>
</comment>
<keyword evidence="6" id="KW-1185">Reference proteome</keyword>
<dbReference type="GO" id="GO:0000166">
    <property type="term" value="F:nucleotide binding"/>
    <property type="evidence" value="ECO:0007669"/>
    <property type="project" value="InterPro"/>
</dbReference>
<dbReference type="InterPro" id="IPR038324">
    <property type="entry name" value="Rpb4/RPC9_sf"/>
</dbReference>
<name>A0AAD5SNP1_9FUNG</name>
<dbReference type="GO" id="GO:0005634">
    <property type="term" value="C:nucleus"/>
    <property type="evidence" value="ECO:0007669"/>
    <property type="project" value="UniProtKB-SubCell"/>
</dbReference>
<dbReference type="GO" id="GO:0030880">
    <property type="term" value="C:RNA polymerase complex"/>
    <property type="evidence" value="ECO:0007669"/>
    <property type="project" value="InterPro"/>
</dbReference>
<comment type="subcellular location">
    <subcellularLocation>
        <location evidence="1">Nucleus</location>
    </subcellularLocation>
</comment>
<reference evidence="5" key="1">
    <citation type="submission" date="2020-05" db="EMBL/GenBank/DDBJ databases">
        <title>Phylogenomic resolution of chytrid fungi.</title>
        <authorList>
            <person name="Stajich J.E."/>
            <person name="Amses K."/>
            <person name="Simmons R."/>
            <person name="Seto K."/>
            <person name="Myers J."/>
            <person name="Bonds A."/>
            <person name="Quandt C.A."/>
            <person name="Barry K."/>
            <person name="Liu P."/>
            <person name="Grigoriev I."/>
            <person name="Longcore J.E."/>
            <person name="James T.Y."/>
        </authorList>
    </citation>
    <scope>NUCLEOTIDE SEQUENCE</scope>
    <source>
        <strain evidence="5">JEL0513</strain>
    </source>
</reference>
<keyword evidence="2" id="KW-0539">Nucleus</keyword>
<dbReference type="InterPro" id="IPR006590">
    <property type="entry name" value="RNA_pol_Rpb4/RPC9_core"/>
</dbReference>
<evidence type="ECO:0000313" key="5">
    <source>
        <dbReference type="EMBL" id="KAJ3084595.1"/>
    </source>
</evidence>